<name>A0AAX3HSW4_BACTI</name>
<proteinExistence type="predicted"/>
<organism evidence="1 2">
    <name type="scientific">Bacillus thuringiensis subsp. israelensis</name>
    <dbReference type="NCBI Taxonomy" id="1430"/>
    <lineage>
        <taxon>Bacteria</taxon>
        <taxon>Bacillati</taxon>
        <taxon>Bacillota</taxon>
        <taxon>Bacilli</taxon>
        <taxon>Bacillales</taxon>
        <taxon>Bacillaceae</taxon>
        <taxon>Bacillus</taxon>
        <taxon>Bacillus cereus group</taxon>
    </lineage>
</organism>
<sequence>MIFHGKRTRVSFKSEAYDGEKGLPYGTPSDSIERIWMIMIAIPTIIPMTPNKEAAIIIGNRRSRIPADISKLGIMKEATAVIDTTITITLLTIPA</sequence>
<dbReference type="AlphaFoldDB" id="A0AAX3HSW4"/>
<gene>
    <name evidence="1" type="ORF">BTAR23_AR23_03680</name>
</gene>
<dbReference type="EMBL" id="CAAKHA010000020">
    <property type="protein sequence ID" value="VIJ05400.1"/>
    <property type="molecule type" value="Genomic_DNA"/>
</dbReference>
<comment type="caution">
    <text evidence="1">The sequence shown here is derived from an EMBL/GenBank/DDBJ whole genome shotgun (WGS) entry which is preliminary data.</text>
</comment>
<evidence type="ECO:0000313" key="2">
    <source>
        <dbReference type="Proteomes" id="UP000508034"/>
    </source>
</evidence>
<dbReference type="Proteomes" id="UP000508034">
    <property type="component" value="Unassembled WGS sequence"/>
</dbReference>
<protein>
    <submittedName>
        <fullName evidence="1">Uncharacterized protein</fullName>
    </submittedName>
</protein>
<evidence type="ECO:0000313" key="1">
    <source>
        <dbReference type="EMBL" id="VIJ05400.1"/>
    </source>
</evidence>
<accession>A0AAX3HSW4</accession>
<reference evidence="1 2" key="1">
    <citation type="submission" date="2019-04" db="EMBL/GenBank/DDBJ databases">
        <authorList>
            <person name="Patino-Navarrete R."/>
            <person name="Patino Navarrete R."/>
        </authorList>
    </citation>
    <scope>NUCLEOTIDE SEQUENCE [LARGE SCALE GENOMIC DNA]</scope>
    <source>
        <strain evidence="1">Bacillus thuringiensis strain AR23</strain>
    </source>
</reference>